<keyword evidence="3" id="KW-1185">Reference proteome</keyword>
<evidence type="ECO:0000259" key="1">
    <source>
        <dbReference type="Pfam" id="PF06877"/>
    </source>
</evidence>
<organism evidence="2 3">
    <name type="scientific">Ketobacter alkanivorans</name>
    <dbReference type="NCBI Taxonomy" id="1917421"/>
    <lineage>
        <taxon>Bacteria</taxon>
        <taxon>Pseudomonadati</taxon>
        <taxon>Pseudomonadota</taxon>
        <taxon>Gammaproteobacteria</taxon>
        <taxon>Pseudomonadales</taxon>
        <taxon>Ketobacteraceae</taxon>
        <taxon>Ketobacter</taxon>
    </lineage>
</organism>
<dbReference type="Pfam" id="PF06877">
    <property type="entry name" value="RraB"/>
    <property type="match status" value="1"/>
</dbReference>
<name>A0A2K9LL62_9GAMM</name>
<protein>
    <recommendedName>
        <fullName evidence="1">Regulator of ribonuclease activity B domain-containing protein</fullName>
    </recommendedName>
</protein>
<accession>A0A2K9LL62</accession>
<dbReference type="EMBL" id="CP022684">
    <property type="protein sequence ID" value="AUM13096.1"/>
    <property type="molecule type" value="Genomic_DNA"/>
</dbReference>
<dbReference type="InterPro" id="IPR009671">
    <property type="entry name" value="RraB_dom"/>
</dbReference>
<evidence type="ECO:0000313" key="3">
    <source>
        <dbReference type="Proteomes" id="UP000235116"/>
    </source>
</evidence>
<gene>
    <name evidence="2" type="ORF">Kalk_11960</name>
</gene>
<dbReference type="SUPFAM" id="SSF89946">
    <property type="entry name" value="Hypothetical protein VC0424"/>
    <property type="match status" value="1"/>
</dbReference>
<dbReference type="Gene3D" id="3.30.70.970">
    <property type="entry name" value="RraB-like"/>
    <property type="match status" value="1"/>
</dbReference>
<feature type="domain" description="Regulator of ribonuclease activity B" evidence="1">
    <location>
        <begin position="32"/>
        <end position="131"/>
    </location>
</feature>
<dbReference type="AlphaFoldDB" id="A0A2K9LL62"/>
<sequence>MAILRNGIKHPTMLNESSVVNMNRDYSQFPDDASGDALWHMVQQGDDLSKIRDVEFIVAFPTENEALKFGEILLYNRQKILLCDNPESEAYPYEIAVTVTMSPNYQEITEYENLLLHHASELNGRNDGWACSTEQA</sequence>
<evidence type="ECO:0000313" key="2">
    <source>
        <dbReference type="EMBL" id="AUM13096.1"/>
    </source>
</evidence>
<reference evidence="3" key="1">
    <citation type="submission" date="2017-08" db="EMBL/GenBank/DDBJ databases">
        <title>Direct submision.</title>
        <authorList>
            <person name="Kim S.-J."/>
            <person name="Rhee S.-K."/>
        </authorList>
    </citation>
    <scope>NUCLEOTIDE SEQUENCE [LARGE SCALE GENOMIC DNA]</scope>
    <source>
        <strain evidence="3">GI5</strain>
    </source>
</reference>
<proteinExistence type="predicted"/>
<dbReference type="InterPro" id="IPR036701">
    <property type="entry name" value="RraB-like_sf"/>
</dbReference>
<dbReference type="Proteomes" id="UP000235116">
    <property type="component" value="Chromosome"/>
</dbReference>
<dbReference type="KEGG" id="kak:Kalk_11960"/>